<gene>
    <name evidence="3" type="primary">FGENESH: predicted gene_8.44</name>
    <name evidence="3" type="ORF">BN2166_0041890</name>
</gene>
<name>A0A0K3CHF0_RHOTO</name>
<feature type="compositionally biased region" description="Pro residues" evidence="2">
    <location>
        <begin position="80"/>
        <end position="93"/>
    </location>
</feature>
<feature type="compositionally biased region" description="Pro residues" evidence="2">
    <location>
        <begin position="173"/>
        <end position="190"/>
    </location>
</feature>
<evidence type="ECO:0000256" key="2">
    <source>
        <dbReference type="SAM" id="MobiDB-lite"/>
    </source>
</evidence>
<evidence type="ECO:0000256" key="1">
    <source>
        <dbReference type="SAM" id="Coils"/>
    </source>
</evidence>
<dbReference type="Proteomes" id="UP000199069">
    <property type="component" value="Unassembled WGS sequence"/>
</dbReference>
<evidence type="ECO:0000313" key="4">
    <source>
        <dbReference type="Proteomes" id="UP000199069"/>
    </source>
</evidence>
<feature type="region of interest" description="Disordered" evidence="2">
    <location>
        <begin position="36"/>
        <end position="94"/>
    </location>
</feature>
<feature type="coiled-coil region" evidence="1">
    <location>
        <begin position="226"/>
        <end position="253"/>
    </location>
</feature>
<proteinExistence type="predicted"/>
<reference evidence="3 4" key="1">
    <citation type="submission" date="2015-07" db="EMBL/GenBank/DDBJ databases">
        <authorList>
            <person name="Cajimat M.N.B."/>
            <person name="Milazzo M.L."/>
            <person name="Fulhorst C.F."/>
        </authorList>
    </citation>
    <scope>NUCLEOTIDE SEQUENCE [LARGE SCALE GENOMIC DNA]</scope>
    <source>
        <strain evidence="3">Single colony</strain>
    </source>
</reference>
<dbReference type="EMBL" id="CWKI01000008">
    <property type="protein sequence ID" value="CTR08328.1"/>
    <property type="molecule type" value="Genomic_DNA"/>
</dbReference>
<organism evidence="3 4">
    <name type="scientific">Rhodotorula toruloides</name>
    <name type="common">Yeast</name>
    <name type="synonym">Rhodosporidium toruloides</name>
    <dbReference type="NCBI Taxonomy" id="5286"/>
    <lineage>
        <taxon>Eukaryota</taxon>
        <taxon>Fungi</taxon>
        <taxon>Dikarya</taxon>
        <taxon>Basidiomycota</taxon>
        <taxon>Pucciniomycotina</taxon>
        <taxon>Microbotryomycetes</taxon>
        <taxon>Sporidiobolales</taxon>
        <taxon>Sporidiobolaceae</taxon>
        <taxon>Rhodotorula</taxon>
    </lineage>
</organism>
<dbReference type="OMA" id="LHPLHAY"/>
<feature type="region of interest" description="Disordered" evidence="2">
    <location>
        <begin position="155"/>
        <end position="198"/>
    </location>
</feature>
<dbReference type="AlphaFoldDB" id="A0A0K3CHF0"/>
<keyword evidence="1" id="KW-0175">Coiled coil</keyword>
<feature type="compositionally biased region" description="Low complexity" evidence="2">
    <location>
        <begin position="59"/>
        <end position="79"/>
    </location>
</feature>
<keyword evidence="4" id="KW-1185">Reference proteome</keyword>
<protein>
    <submittedName>
        <fullName evidence="3">Uncharacterized protein</fullName>
    </submittedName>
</protein>
<sequence length="263" mass="29225">MAQRAMLRAAQRTLRAHTRSTQPALVLRPFSSSTQLDFSSTRSRHTGEAGEPLPWFVDPSTAPTSSPVPSTSSTLATAPVPTPPPSHLPPPLHPLHAYLSTSPFLDKHSIKYIHAREADPEGSWCDWVVVASLREGRERGLRGAMDGVKRFLAKNPVELDSSSPDDPLESDPDSPPPPPSPFAPPPPPPYTAREEWGRGIEDVWEGVGALEARERGEEGWVSSARREESRLREEELRVNMEEVRREMVMEEEAQAELEKPLQR</sequence>
<evidence type="ECO:0000313" key="3">
    <source>
        <dbReference type="EMBL" id="CTR08328.1"/>
    </source>
</evidence>
<accession>A0A0K3CHF0</accession>